<dbReference type="EMBL" id="AEUD01000009">
    <property type="protein sequence ID" value="EGD54814.1"/>
    <property type="molecule type" value="Genomic_DNA"/>
</dbReference>
<accession>F1YKC8</accession>
<dbReference type="RefSeq" id="WP_009679503.1">
    <property type="nucleotide sequence ID" value="NZ_AEUD01000009.1"/>
</dbReference>
<dbReference type="AlphaFoldDB" id="F1YKC8"/>
<name>F1YKC8_9ACTN</name>
<evidence type="ECO:0000259" key="4">
    <source>
        <dbReference type="Pfam" id="PF07859"/>
    </source>
</evidence>
<gene>
    <name evidence="5" type="ORF">SCNU_11415</name>
</gene>
<reference evidence="5 6" key="1">
    <citation type="journal article" date="2011" name="J. Bacteriol.">
        <title>Draft Genome Sequence of Gordonia neofelifaecis NRRL B-59395, a Cholesterol-Degrading Actinomycete.</title>
        <authorList>
            <person name="Ge F."/>
            <person name="Li W."/>
            <person name="Chen G."/>
            <person name="Liu Y."/>
            <person name="Zhang G."/>
            <person name="Yong B."/>
            <person name="Wang Q."/>
            <person name="Wang N."/>
            <person name="Huang Z."/>
            <person name="Li W."/>
            <person name="Wang J."/>
            <person name="Wu C."/>
            <person name="Xie Q."/>
            <person name="Liu G."/>
        </authorList>
    </citation>
    <scope>NUCLEOTIDE SEQUENCE [LARGE SCALE GENOMIC DNA]</scope>
    <source>
        <strain evidence="5 6">NRRL B-59395</strain>
    </source>
</reference>
<dbReference type="Gene3D" id="3.40.50.1820">
    <property type="entry name" value="alpha/beta hydrolase"/>
    <property type="match status" value="1"/>
</dbReference>
<dbReference type="SUPFAM" id="SSF53474">
    <property type="entry name" value="alpha/beta-Hydrolases"/>
    <property type="match status" value="1"/>
</dbReference>
<comment type="caution">
    <text evidence="5">The sequence shown here is derived from an EMBL/GenBank/DDBJ whole genome shotgun (WGS) entry which is preliminary data.</text>
</comment>
<evidence type="ECO:0000313" key="5">
    <source>
        <dbReference type="EMBL" id="EGD54814.1"/>
    </source>
</evidence>
<dbReference type="PANTHER" id="PTHR48081:SF8">
    <property type="entry name" value="ALPHA_BETA HYDROLASE FOLD-3 DOMAIN-CONTAINING PROTEIN-RELATED"/>
    <property type="match status" value="1"/>
</dbReference>
<feature type="active site" evidence="3">
    <location>
        <position position="158"/>
    </location>
</feature>
<keyword evidence="2 5" id="KW-0378">Hydrolase</keyword>
<keyword evidence="6" id="KW-1185">Reference proteome</keyword>
<dbReference type="InterPro" id="IPR013094">
    <property type="entry name" value="AB_hydrolase_3"/>
</dbReference>
<dbReference type="PROSITE" id="PS01174">
    <property type="entry name" value="LIPASE_GDXG_SER"/>
    <property type="match status" value="1"/>
</dbReference>
<dbReference type="PANTHER" id="PTHR48081">
    <property type="entry name" value="AB HYDROLASE SUPERFAMILY PROTEIN C4A8.06C"/>
    <property type="match status" value="1"/>
</dbReference>
<comment type="similarity">
    <text evidence="1">Belongs to the 'GDXG' lipolytic enzyme family.</text>
</comment>
<sequence length="320" mass="34410">MSVVEHDARDVRSFVLFWICRIVLKTLMRVIPVSDASLGRIKIVDEWAARDARPVRGARVEKAVIAGAPVERITPERLDDPRTAVLYLHGGAFFACGLDSHRAVAAAVARELGATVVNVQYRQCPEAGVGTSVHDGYSVYRAMRDSGEFDAIVVAGDSAGGYIAAKVVEYAARDGLDRPDAYIGFSPLLNLAPSADRSSRRDAMLPIRKIEKLRPFYERGPVPLDGPLDATGDAVAVVFPPAVVVCASGEALEKDAMDLRSSLDRAGVPNEIHLFRGQIHAFPAAVPGSPHTKEAVRASAAFVRRALDADRETESQADSA</sequence>
<proteinExistence type="inferred from homology"/>
<evidence type="ECO:0000256" key="1">
    <source>
        <dbReference type="ARBA" id="ARBA00010515"/>
    </source>
</evidence>
<dbReference type="InterPro" id="IPR033140">
    <property type="entry name" value="Lipase_GDXG_put_SER_AS"/>
</dbReference>
<evidence type="ECO:0000256" key="2">
    <source>
        <dbReference type="ARBA" id="ARBA00022801"/>
    </source>
</evidence>
<evidence type="ECO:0000313" key="6">
    <source>
        <dbReference type="Proteomes" id="UP000035065"/>
    </source>
</evidence>
<dbReference type="Proteomes" id="UP000035065">
    <property type="component" value="Unassembled WGS sequence"/>
</dbReference>
<dbReference type="OrthoDB" id="128186at2"/>
<dbReference type="InterPro" id="IPR029058">
    <property type="entry name" value="AB_hydrolase_fold"/>
</dbReference>
<dbReference type="STRING" id="644548.SCNU_11415"/>
<evidence type="ECO:0000256" key="3">
    <source>
        <dbReference type="PROSITE-ProRule" id="PRU10038"/>
    </source>
</evidence>
<dbReference type="Pfam" id="PF07859">
    <property type="entry name" value="Abhydrolase_3"/>
    <property type="match status" value="1"/>
</dbReference>
<dbReference type="InterPro" id="IPR050300">
    <property type="entry name" value="GDXG_lipolytic_enzyme"/>
</dbReference>
<organism evidence="5 6">
    <name type="scientific">Gordonia neofelifaecis NRRL B-59395</name>
    <dbReference type="NCBI Taxonomy" id="644548"/>
    <lineage>
        <taxon>Bacteria</taxon>
        <taxon>Bacillati</taxon>
        <taxon>Actinomycetota</taxon>
        <taxon>Actinomycetes</taxon>
        <taxon>Mycobacteriales</taxon>
        <taxon>Gordoniaceae</taxon>
        <taxon>Gordonia</taxon>
    </lineage>
</organism>
<dbReference type="GO" id="GO:0016787">
    <property type="term" value="F:hydrolase activity"/>
    <property type="evidence" value="ECO:0007669"/>
    <property type="project" value="UniProtKB-KW"/>
</dbReference>
<dbReference type="eggNOG" id="COG0657">
    <property type="taxonomic scope" value="Bacteria"/>
</dbReference>
<protein>
    <submittedName>
        <fullName evidence="5">Alpha/beta hydrolase fold-3 domain protein</fullName>
    </submittedName>
</protein>
<feature type="domain" description="Alpha/beta hydrolase fold-3" evidence="4">
    <location>
        <begin position="85"/>
        <end position="282"/>
    </location>
</feature>